<accession>A0A7X6R4U6</accession>
<proteinExistence type="predicted"/>
<protein>
    <submittedName>
        <fullName evidence="3">DUF2165 domain-containing protein</fullName>
    </submittedName>
</protein>
<name>A0A7X6R4U6_9NOCA</name>
<evidence type="ECO:0000313" key="3">
    <source>
        <dbReference type="EMBL" id="NKY28676.1"/>
    </source>
</evidence>
<keyword evidence="2" id="KW-1133">Transmembrane helix</keyword>
<feature type="transmembrane region" description="Helical" evidence="2">
    <location>
        <begin position="17"/>
        <end position="35"/>
    </location>
</feature>
<dbReference type="InterPro" id="IPR018681">
    <property type="entry name" value="DUF2165_transmembrane"/>
</dbReference>
<dbReference type="RefSeq" id="WP_084498751.1">
    <property type="nucleotide sequence ID" value="NZ_JAAXOS010000010.1"/>
</dbReference>
<evidence type="ECO:0000256" key="1">
    <source>
        <dbReference type="SAM" id="MobiDB-lite"/>
    </source>
</evidence>
<comment type="caution">
    <text evidence="3">The sequence shown here is derived from an EMBL/GenBank/DDBJ whole genome shotgun (WGS) entry which is preliminary data.</text>
</comment>
<feature type="region of interest" description="Disordered" evidence="1">
    <location>
        <begin position="181"/>
        <end position="202"/>
    </location>
</feature>
<feature type="transmembrane region" description="Helical" evidence="2">
    <location>
        <begin position="157"/>
        <end position="174"/>
    </location>
</feature>
<organism evidence="3 4">
    <name type="scientific">Nocardia gamkensis</name>
    <dbReference type="NCBI Taxonomy" id="352869"/>
    <lineage>
        <taxon>Bacteria</taxon>
        <taxon>Bacillati</taxon>
        <taxon>Actinomycetota</taxon>
        <taxon>Actinomycetes</taxon>
        <taxon>Mycobacteriales</taxon>
        <taxon>Nocardiaceae</taxon>
        <taxon>Nocardia</taxon>
    </lineage>
</organism>
<feature type="compositionally biased region" description="Polar residues" evidence="1">
    <location>
        <begin position="191"/>
        <end position="202"/>
    </location>
</feature>
<dbReference type="AlphaFoldDB" id="A0A7X6R4U6"/>
<dbReference type="Pfam" id="PF09933">
    <property type="entry name" value="DUF2165"/>
    <property type="match status" value="1"/>
</dbReference>
<evidence type="ECO:0000256" key="2">
    <source>
        <dbReference type="SAM" id="Phobius"/>
    </source>
</evidence>
<gene>
    <name evidence="3" type="ORF">HGB38_21005</name>
</gene>
<sequence length="202" mass="21647">MTHSGARFLDVVGSRRMAVAALATITGFYYLFVAFTNCVDTDTNRNGVAAVLSMKATIHNPGTDWRAITNGNVALVAYILVVIWEFLIAFVLLAAGAAWVRVLTGRPRRLRAGVDAAVRLSSLGWTMAVLLFLGGFLTVGGEWFRMWANDDVNASSAALQNFLIAGIGLILVHLPDAQRSDALSPGPESVSAATRSDQVLPR</sequence>
<evidence type="ECO:0000313" key="4">
    <source>
        <dbReference type="Proteomes" id="UP000540698"/>
    </source>
</evidence>
<keyword evidence="2" id="KW-0812">Transmembrane</keyword>
<keyword evidence="2" id="KW-0472">Membrane</keyword>
<reference evidence="3 4" key="1">
    <citation type="submission" date="2020-04" db="EMBL/GenBank/DDBJ databases">
        <title>MicrobeNet Type strains.</title>
        <authorList>
            <person name="Nicholson A.C."/>
        </authorList>
    </citation>
    <scope>NUCLEOTIDE SEQUENCE [LARGE SCALE GENOMIC DNA]</scope>
    <source>
        <strain evidence="3 4">DSM 44956</strain>
    </source>
</reference>
<keyword evidence="4" id="KW-1185">Reference proteome</keyword>
<dbReference type="Proteomes" id="UP000540698">
    <property type="component" value="Unassembled WGS sequence"/>
</dbReference>
<feature type="transmembrane region" description="Helical" evidence="2">
    <location>
        <begin position="75"/>
        <end position="104"/>
    </location>
</feature>
<feature type="transmembrane region" description="Helical" evidence="2">
    <location>
        <begin position="116"/>
        <end position="137"/>
    </location>
</feature>
<dbReference type="EMBL" id="JAAXOS010000010">
    <property type="protein sequence ID" value="NKY28676.1"/>
    <property type="molecule type" value="Genomic_DNA"/>
</dbReference>